<sequence>MKEEQILPIPANMEVEEFRNSLTIKYKWSKLMGYALLVFSVIWNSFIFFGFIMNMIQDGLPFFVYIFMLPFIGVGVFMFYYGLAGIMNQTIITVSFDSVNVKHTPLPWVGNKEIFKYDIKQLYVKQHIHRGKNGTSYTYSVNIIDKANKDIKLVDNLQNPSEASFIEKKMEQFLKIEDKPVSGEYKG</sequence>
<keyword evidence="1" id="KW-0812">Transmembrane</keyword>
<dbReference type="OrthoDB" id="1490293at2"/>
<organism evidence="2 3">
    <name type="scientific">Thermoflexibacter ruber</name>
    <dbReference type="NCBI Taxonomy" id="1003"/>
    <lineage>
        <taxon>Bacteria</taxon>
        <taxon>Pseudomonadati</taxon>
        <taxon>Bacteroidota</taxon>
        <taxon>Cytophagia</taxon>
        <taxon>Cytophagales</taxon>
        <taxon>Thermoflexibacteraceae</taxon>
        <taxon>Thermoflexibacter</taxon>
    </lineage>
</organism>
<feature type="transmembrane region" description="Helical" evidence="1">
    <location>
        <begin position="31"/>
        <end position="56"/>
    </location>
</feature>
<dbReference type="AlphaFoldDB" id="A0A1I2IUT4"/>
<keyword evidence="3" id="KW-1185">Reference proteome</keyword>
<name>A0A1I2IUT4_9BACT</name>
<evidence type="ECO:0000256" key="1">
    <source>
        <dbReference type="SAM" id="Phobius"/>
    </source>
</evidence>
<evidence type="ECO:0000313" key="2">
    <source>
        <dbReference type="EMBL" id="SFF46202.1"/>
    </source>
</evidence>
<feature type="transmembrane region" description="Helical" evidence="1">
    <location>
        <begin position="62"/>
        <end position="83"/>
    </location>
</feature>
<dbReference type="EMBL" id="FONY01000037">
    <property type="protein sequence ID" value="SFF46202.1"/>
    <property type="molecule type" value="Genomic_DNA"/>
</dbReference>
<dbReference type="Proteomes" id="UP000199513">
    <property type="component" value="Unassembled WGS sequence"/>
</dbReference>
<accession>A0A1I2IUT4</accession>
<evidence type="ECO:0000313" key="3">
    <source>
        <dbReference type="Proteomes" id="UP000199513"/>
    </source>
</evidence>
<gene>
    <name evidence="2" type="ORF">SAMN04488541_103731</name>
</gene>
<keyword evidence="1" id="KW-0472">Membrane</keyword>
<keyword evidence="1" id="KW-1133">Transmembrane helix</keyword>
<protein>
    <submittedName>
        <fullName evidence="2">Uncharacterized protein</fullName>
    </submittedName>
</protein>
<proteinExistence type="predicted"/>
<dbReference type="RefSeq" id="WP_091548783.1">
    <property type="nucleotide sequence ID" value="NZ_FONY01000037.1"/>
</dbReference>
<reference evidence="3" key="1">
    <citation type="submission" date="2016-10" db="EMBL/GenBank/DDBJ databases">
        <authorList>
            <person name="Varghese N."/>
            <person name="Submissions S."/>
        </authorList>
    </citation>
    <scope>NUCLEOTIDE SEQUENCE [LARGE SCALE GENOMIC DNA]</scope>
    <source>
        <strain>GEY</strain>
        <strain evidence="3">DSM 9560</strain>
    </source>
</reference>